<evidence type="ECO:0000313" key="2">
    <source>
        <dbReference type="EMBL" id="KAF5324342.1"/>
    </source>
</evidence>
<evidence type="ECO:0000256" key="1">
    <source>
        <dbReference type="SAM" id="MobiDB-lite"/>
    </source>
</evidence>
<evidence type="ECO:0000313" key="3">
    <source>
        <dbReference type="Proteomes" id="UP000567179"/>
    </source>
</evidence>
<protein>
    <submittedName>
        <fullName evidence="2">Uncharacterized protein</fullName>
    </submittedName>
</protein>
<dbReference type="EMBL" id="JAACJJ010000016">
    <property type="protein sequence ID" value="KAF5324342.1"/>
    <property type="molecule type" value="Genomic_DNA"/>
</dbReference>
<gene>
    <name evidence="2" type="ORF">D9619_011128</name>
</gene>
<proteinExistence type="predicted"/>
<feature type="region of interest" description="Disordered" evidence="1">
    <location>
        <begin position="168"/>
        <end position="214"/>
    </location>
</feature>
<organism evidence="2 3">
    <name type="scientific">Psilocybe cf. subviscida</name>
    <dbReference type="NCBI Taxonomy" id="2480587"/>
    <lineage>
        <taxon>Eukaryota</taxon>
        <taxon>Fungi</taxon>
        <taxon>Dikarya</taxon>
        <taxon>Basidiomycota</taxon>
        <taxon>Agaricomycotina</taxon>
        <taxon>Agaricomycetes</taxon>
        <taxon>Agaricomycetidae</taxon>
        <taxon>Agaricales</taxon>
        <taxon>Agaricineae</taxon>
        <taxon>Strophariaceae</taxon>
        <taxon>Psilocybe</taxon>
    </lineage>
</organism>
<sequence>MIMESTIIYSGGQTCLESLFSVDEPVTGMIISNSIASLSGGMDYGPLVTQGTKADMDAVSGLYVCDNTAFTSFASLVSLTAGLDANVLDTPNKDLNTELDTEDFDFFGFGSSFRAPVRPEAQEAEEALSEVVVDKYPFLAGPLVAALELGDDSSLVLDAAMSRSAESIFSADSDTAEGGARRSTGPTTPADASEPPLSTATQTGLSSSSASVYPKDTAPSTPYITPQLVSASKVPLEVNSLMTLTTPLKRNGDILAKSQTAVLSDVDHQRKMDATIAFEQWRHACLALAAFPSTVVGAYVPHIEKPEIGGDGMIMSALALRLDVASDTIPSTLSTQIEPVSKPGALRGSKHLQLLLQCRFSQSPLRCKRRQPIKNLDEPAAPALSASSSGLESLVVLGQVHGYGHDSMPSFTAVMAAFVSDMSPLPSLEAFVSIPSSLVLGALSSTLAPSSSVRSISSTERLPGLLSTETEYAALPSLPIQMSTNPNTTSSVKAHLSNLHTRENIKQPSQPLMVSYPSIHLAKRRLGTIHEATPPHAHSISFSHPLSTSRSGPLSMSSSESAVIVTHPPSTSPYSPNSMIFDSMAFDHTPDVLVGHEAPGDFPLSMSPKYGHECALEELLLSPLLPLAVSRFPCPPPLKSRFRFTFPRIPISVSRITSRSPVIFDAQAVPVCCASRPLSGQLLEAKIAHTATPGRLQNAIRRIKAFF</sequence>
<accession>A0A8H5F5I9</accession>
<dbReference type="Proteomes" id="UP000567179">
    <property type="component" value="Unassembled WGS sequence"/>
</dbReference>
<keyword evidence="3" id="KW-1185">Reference proteome</keyword>
<comment type="caution">
    <text evidence="2">The sequence shown here is derived from an EMBL/GenBank/DDBJ whole genome shotgun (WGS) entry which is preliminary data.</text>
</comment>
<feature type="compositionally biased region" description="Polar residues" evidence="1">
    <location>
        <begin position="196"/>
        <end position="211"/>
    </location>
</feature>
<reference evidence="2 3" key="1">
    <citation type="journal article" date="2020" name="ISME J.">
        <title>Uncovering the hidden diversity of litter-decomposition mechanisms in mushroom-forming fungi.</title>
        <authorList>
            <person name="Floudas D."/>
            <person name="Bentzer J."/>
            <person name="Ahren D."/>
            <person name="Johansson T."/>
            <person name="Persson P."/>
            <person name="Tunlid A."/>
        </authorList>
    </citation>
    <scope>NUCLEOTIDE SEQUENCE [LARGE SCALE GENOMIC DNA]</scope>
    <source>
        <strain evidence="2 3">CBS 101986</strain>
    </source>
</reference>
<name>A0A8H5F5I9_9AGAR</name>
<dbReference type="AlphaFoldDB" id="A0A8H5F5I9"/>